<feature type="non-terminal residue" evidence="1">
    <location>
        <position position="202"/>
    </location>
</feature>
<protein>
    <submittedName>
        <fullName evidence="1">14325_t:CDS:1</fullName>
    </submittedName>
</protein>
<comment type="caution">
    <text evidence="1">The sequence shown here is derived from an EMBL/GenBank/DDBJ whole genome shotgun (WGS) entry which is preliminary data.</text>
</comment>
<name>A0ACA9RJR0_9GLOM</name>
<evidence type="ECO:0000313" key="2">
    <source>
        <dbReference type="Proteomes" id="UP000789920"/>
    </source>
</evidence>
<proteinExistence type="predicted"/>
<keyword evidence="2" id="KW-1185">Reference proteome</keyword>
<dbReference type="Proteomes" id="UP000789920">
    <property type="component" value="Unassembled WGS sequence"/>
</dbReference>
<feature type="non-terminal residue" evidence="1">
    <location>
        <position position="1"/>
    </location>
</feature>
<organism evidence="1 2">
    <name type="scientific">Racocetra persica</name>
    <dbReference type="NCBI Taxonomy" id="160502"/>
    <lineage>
        <taxon>Eukaryota</taxon>
        <taxon>Fungi</taxon>
        <taxon>Fungi incertae sedis</taxon>
        <taxon>Mucoromycota</taxon>
        <taxon>Glomeromycotina</taxon>
        <taxon>Glomeromycetes</taxon>
        <taxon>Diversisporales</taxon>
        <taxon>Gigasporaceae</taxon>
        <taxon>Racocetra</taxon>
    </lineage>
</organism>
<evidence type="ECO:0000313" key="1">
    <source>
        <dbReference type="EMBL" id="CAG8797323.1"/>
    </source>
</evidence>
<dbReference type="EMBL" id="CAJVQC010057199">
    <property type="protein sequence ID" value="CAG8797323.1"/>
    <property type="molecule type" value="Genomic_DNA"/>
</dbReference>
<gene>
    <name evidence="1" type="ORF">RPERSI_LOCUS20326</name>
</gene>
<reference evidence="1" key="1">
    <citation type="submission" date="2021-06" db="EMBL/GenBank/DDBJ databases">
        <authorList>
            <person name="Kallberg Y."/>
            <person name="Tangrot J."/>
            <person name="Rosling A."/>
        </authorList>
    </citation>
    <scope>NUCLEOTIDE SEQUENCE</scope>
    <source>
        <strain evidence="1">MA461A</strain>
    </source>
</reference>
<accession>A0ACA9RJR0</accession>
<sequence>LLFSNYELKNIWNGNKTGLFWKIEPTRVLACSWLSGHKKENQVKELLEYNVYNAILNATEAWSMIKTGILPPHEIVNRYDIFVNIEYRELDELENLLTKLLGDDNLSAFEYISIKENEVESELTDDEILAAVAENKEEIVSEVCKTNILEKVGCSKAEKAINTILRFLYEQKDGFGEIEDDAKVLRRLHKRVRVLYVKNLKQ</sequence>